<feature type="region of interest" description="Disordered" evidence="1">
    <location>
        <begin position="230"/>
        <end position="250"/>
    </location>
</feature>
<evidence type="ECO:0000256" key="1">
    <source>
        <dbReference type="SAM" id="MobiDB-lite"/>
    </source>
</evidence>
<proteinExistence type="predicted"/>
<name>A0A9Q3GL32_9BASI</name>
<dbReference type="PANTHER" id="PTHR28174:SF1">
    <property type="entry name" value="LARGE RIBOSOMAL SUBUNIT PROTEIN BL31M"/>
    <property type="match status" value="1"/>
</dbReference>
<keyword evidence="4" id="KW-1185">Reference proteome</keyword>
<evidence type="ECO:0000259" key="2">
    <source>
        <dbReference type="Pfam" id="PF21492"/>
    </source>
</evidence>
<dbReference type="PANTHER" id="PTHR28174">
    <property type="entry name" value="54S RIBOSOMAL PROTEIN L36, MITOCHONDRIAL"/>
    <property type="match status" value="1"/>
</dbReference>
<dbReference type="Gene3D" id="6.20.130.10">
    <property type="match status" value="1"/>
</dbReference>
<reference evidence="3" key="1">
    <citation type="submission" date="2021-03" db="EMBL/GenBank/DDBJ databases">
        <title>Draft genome sequence of rust myrtle Austropuccinia psidii MF-1, a brazilian biotype.</title>
        <authorList>
            <person name="Quecine M.C."/>
            <person name="Pachon D.M.R."/>
            <person name="Bonatelli M.L."/>
            <person name="Correr F.H."/>
            <person name="Franceschini L.M."/>
            <person name="Leite T.F."/>
            <person name="Margarido G.R.A."/>
            <person name="Almeida C.A."/>
            <person name="Ferrarezi J.A."/>
            <person name="Labate C.A."/>
        </authorList>
    </citation>
    <scope>NUCLEOTIDE SEQUENCE</scope>
    <source>
        <strain evidence="3">MF-1</strain>
    </source>
</reference>
<dbReference type="InterPro" id="IPR048874">
    <property type="entry name" value="Ribosomal_bL31m_N"/>
</dbReference>
<protein>
    <recommendedName>
        <fullName evidence="2">Ribosomal protein bL31m N-terminal domain-containing protein</fullName>
    </recommendedName>
</protein>
<comment type="caution">
    <text evidence="3">The sequence shown here is derived from an EMBL/GenBank/DDBJ whole genome shotgun (WGS) entry which is preliminary data.</text>
</comment>
<dbReference type="AlphaFoldDB" id="A0A9Q3GL32"/>
<dbReference type="InterPro" id="IPR034600">
    <property type="entry name" value="Ribosomal_bL31m"/>
</dbReference>
<dbReference type="GO" id="GO:0032543">
    <property type="term" value="P:mitochondrial translation"/>
    <property type="evidence" value="ECO:0007669"/>
    <property type="project" value="InterPro"/>
</dbReference>
<dbReference type="GO" id="GO:0003735">
    <property type="term" value="F:structural constituent of ribosome"/>
    <property type="evidence" value="ECO:0007669"/>
    <property type="project" value="InterPro"/>
</dbReference>
<feature type="region of interest" description="Disordered" evidence="1">
    <location>
        <begin position="173"/>
        <end position="210"/>
    </location>
</feature>
<dbReference type="GO" id="GO:0005762">
    <property type="term" value="C:mitochondrial large ribosomal subunit"/>
    <property type="evidence" value="ECO:0007669"/>
    <property type="project" value="InterPro"/>
</dbReference>
<accession>A0A9Q3GL32</accession>
<organism evidence="3 4">
    <name type="scientific">Austropuccinia psidii MF-1</name>
    <dbReference type="NCBI Taxonomy" id="1389203"/>
    <lineage>
        <taxon>Eukaryota</taxon>
        <taxon>Fungi</taxon>
        <taxon>Dikarya</taxon>
        <taxon>Basidiomycota</taxon>
        <taxon>Pucciniomycotina</taxon>
        <taxon>Pucciniomycetes</taxon>
        <taxon>Pucciniales</taxon>
        <taxon>Sphaerophragmiaceae</taxon>
        <taxon>Austropuccinia</taxon>
    </lineage>
</organism>
<dbReference type="OrthoDB" id="5587740at2759"/>
<evidence type="ECO:0000313" key="3">
    <source>
        <dbReference type="EMBL" id="MBW0470949.1"/>
    </source>
</evidence>
<gene>
    <name evidence="3" type="ORF">O181_010664</name>
</gene>
<feature type="compositionally biased region" description="Low complexity" evidence="1">
    <location>
        <begin position="61"/>
        <end position="71"/>
    </location>
</feature>
<dbReference type="Proteomes" id="UP000765509">
    <property type="component" value="Unassembled WGS sequence"/>
</dbReference>
<sequence>MRAVARPESELSRRLFGRILRKMRKVLGNSKPTTMASFGVRFRRRLPCLNEFSTTVRRQQSSSSNSSSSPSAIINPTAPLFNRREKRKLRIAYPRPDKQSRSLYPCLPAAFVNRVTLSDGSSIYLTTASPKSSISLVRDVTNHPLWNPSLAREVADEDQSGRMGRFARRYAGLKTMDSTSANESTQATPTSSSTEMERQRESNKNLFQQQGFGTEDLDWISGESNQSFYGIGSAKNIKGMKKSGSSSKKS</sequence>
<feature type="region of interest" description="Disordered" evidence="1">
    <location>
        <begin position="54"/>
        <end position="79"/>
    </location>
</feature>
<dbReference type="Pfam" id="PF21492">
    <property type="entry name" value="bL31_N"/>
    <property type="match status" value="1"/>
</dbReference>
<evidence type="ECO:0000313" key="4">
    <source>
        <dbReference type="Proteomes" id="UP000765509"/>
    </source>
</evidence>
<feature type="domain" description="Ribosomal protein bL31m N-terminal" evidence="2">
    <location>
        <begin position="107"/>
        <end position="149"/>
    </location>
</feature>
<dbReference type="EMBL" id="AVOT02002612">
    <property type="protein sequence ID" value="MBW0470949.1"/>
    <property type="molecule type" value="Genomic_DNA"/>
</dbReference>
<feature type="compositionally biased region" description="Polar residues" evidence="1">
    <location>
        <begin position="176"/>
        <end position="194"/>
    </location>
</feature>